<comment type="similarity">
    <text evidence="1">Belongs to the ROK (NagC/XylR) family.</text>
</comment>
<dbReference type="EMBL" id="PXNQ02000010">
    <property type="protein sequence ID" value="RNF33576.1"/>
    <property type="molecule type" value="Genomic_DNA"/>
</dbReference>
<dbReference type="Gene3D" id="3.40.50.300">
    <property type="entry name" value="P-loop containing nucleotide triphosphate hydrolases"/>
    <property type="match status" value="1"/>
</dbReference>
<keyword evidence="3" id="KW-1185">Reference proteome</keyword>
<dbReference type="RefSeq" id="WP_106692305.1">
    <property type="nucleotide sequence ID" value="NZ_PXNQ02000010.1"/>
</dbReference>
<dbReference type="OrthoDB" id="9810372at2"/>
<dbReference type="PANTHER" id="PTHR18964">
    <property type="entry name" value="ROK (REPRESSOR, ORF, KINASE) FAMILY"/>
    <property type="match status" value="1"/>
</dbReference>
<dbReference type="Pfam" id="PF00480">
    <property type="entry name" value="ROK"/>
    <property type="match status" value="1"/>
</dbReference>
<organism evidence="2 3">
    <name type="scientific">Paracoccus methylarcula</name>
    <dbReference type="NCBI Taxonomy" id="72022"/>
    <lineage>
        <taxon>Bacteria</taxon>
        <taxon>Pseudomonadati</taxon>
        <taxon>Pseudomonadota</taxon>
        <taxon>Alphaproteobacteria</taxon>
        <taxon>Rhodobacterales</taxon>
        <taxon>Paracoccaceae</taxon>
        <taxon>Paracoccus</taxon>
    </lineage>
</organism>
<gene>
    <name evidence="2" type="ORF">A7A09_015820</name>
</gene>
<dbReference type="PROSITE" id="PS01125">
    <property type="entry name" value="ROK"/>
    <property type="match status" value="1"/>
</dbReference>
<dbReference type="InterPro" id="IPR043129">
    <property type="entry name" value="ATPase_NBD"/>
</dbReference>
<dbReference type="Gene3D" id="3.30.420.40">
    <property type="match status" value="2"/>
</dbReference>
<dbReference type="PANTHER" id="PTHR18964:SF149">
    <property type="entry name" value="BIFUNCTIONAL UDP-N-ACETYLGLUCOSAMINE 2-EPIMERASE_N-ACETYLMANNOSAMINE KINASE"/>
    <property type="match status" value="1"/>
</dbReference>
<evidence type="ECO:0000256" key="1">
    <source>
        <dbReference type="ARBA" id="ARBA00006479"/>
    </source>
</evidence>
<name>A0A3R7LNP7_9RHOB</name>
<accession>A0A3R7LNP7</accession>
<dbReference type="InterPro" id="IPR000600">
    <property type="entry name" value="ROK"/>
</dbReference>
<reference evidence="2" key="1">
    <citation type="submission" date="2018-05" db="EMBL/GenBank/DDBJ databases">
        <title>Reclassification of Methylarcula marina and Methylarcula terricola as Paracoccus methylarcula sp.nov., comb.nov. and Paracoccus terricola comb.nov.</title>
        <authorList>
            <person name="Shmareva M.N."/>
            <person name="Doronina N.V."/>
            <person name="Vasilenko O.V."/>
            <person name="Tarlachkov S.V."/>
            <person name="Trotsenko Y.A."/>
        </authorList>
    </citation>
    <scope>NUCLEOTIDE SEQUENCE [LARGE SCALE GENOMIC DNA]</scope>
    <source>
        <strain evidence="2">VKM B-2159</strain>
    </source>
</reference>
<dbReference type="InterPro" id="IPR027417">
    <property type="entry name" value="P-loop_NTPase"/>
</dbReference>
<protein>
    <submittedName>
        <fullName evidence="2">ROK family protein</fullName>
    </submittedName>
</protein>
<comment type="caution">
    <text evidence="2">The sequence shown here is derived from an EMBL/GenBank/DDBJ whole genome shotgun (WGS) entry which is preliminary data.</text>
</comment>
<sequence length="446" mass="46160">MLTGVDRAIGVDVGGTRIRVARISAGGELLAGVVEPVRQDRDGFTDQLLRLVRSLRDEGCVAVGIGIPGRVDGAAQRIRSAGYLDIAGLDLVAAVSRATGLPVRIENDATMALIAEGGLRPGGCAGLILMVTIGTGIGGAMLQDGACWYGGGLSGQFGHVVVSGDGPLCKCGRRGCVETFSSGTALGRLIADAGLPPELRAEDLLARAAAGEAGVSALLEAWAAPLRRALETLVSVADPRLIIIGGGLGQEMVAALSRLPKAGDWFSLPVEAARLGDDAGVIGALVAQGVAAVPLGLDIVKEGLFTHIGTGDRAHNRMLGRASYHAIFNSVAGFPDNLVPVIDAWHGFQPEEVLREHVARARIDRLVEIWVAIGPALAAERYRARSATRHAGHLPASYADELYRLAERARPMALGPVIEIDGAAPVPADLAMRVLAALDKETGDGG</sequence>
<dbReference type="AlphaFoldDB" id="A0A3R7LNP7"/>
<dbReference type="SUPFAM" id="SSF53067">
    <property type="entry name" value="Actin-like ATPase domain"/>
    <property type="match status" value="1"/>
</dbReference>
<proteinExistence type="inferred from homology"/>
<dbReference type="InterPro" id="IPR049874">
    <property type="entry name" value="ROK_cs"/>
</dbReference>
<dbReference type="Proteomes" id="UP000238137">
    <property type="component" value="Unassembled WGS sequence"/>
</dbReference>
<evidence type="ECO:0000313" key="2">
    <source>
        <dbReference type="EMBL" id="RNF33576.1"/>
    </source>
</evidence>
<evidence type="ECO:0000313" key="3">
    <source>
        <dbReference type="Proteomes" id="UP000238137"/>
    </source>
</evidence>